<gene>
    <name evidence="1" type="ORF">J2T15_003210</name>
</gene>
<sequence>MTSSPGCWAAFGEILQRFYGNDAAADAHRISVDAYAVQHPGTPSPQSIQSVTGHLINLCLMFEYEVRDPAWRRGMIQAVTRYSDQFNWLEPPPSQNGTITVADLLPITDVQALHKKSIEWARSLWDSWHEYHPLIRQWAAKIKTH</sequence>
<reference evidence="1 2" key="1">
    <citation type="submission" date="2023-07" db="EMBL/GenBank/DDBJ databases">
        <title>Sorghum-associated microbial communities from plants grown in Nebraska, USA.</title>
        <authorList>
            <person name="Schachtman D."/>
        </authorList>
    </citation>
    <scope>NUCLEOTIDE SEQUENCE [LARGE SCALE GENOMIC DNA]</scope>
    <source>
        <strain evidence="1 2">CC482</strain>
    </source>
</reference>
<dbReference type="EMBL" id="JAUSSU010000006">
    <property type="protein sequence ID" value="MDQ0113767.1"/>
    <property type="molecule type" value="Genomic_DNA"/>
</dbReference>
<comment type="caution">
    <text evidence="1">The sequence shown here is derived from an EMBL/GenBank/DDBJ whole genome shotgun (WGS) entry which is preliminary data.</text>
</comment>
<evidence type="ECO:0000313" key="2">
    <source>
        <dbReference type="Proteomes" id="UP001229346"/>
    </source>
</evidence>
<dbReference type="InterPro" id="IPR045990">
    <property type="entry name" value="DUF5946"/>
</dbReference>
<name>A0ABT9U2B5_PAEHA</name>
<evidence type="ECO:0008006" key="3">
    <source>
        <dbReference type="Google" id="ProtNLM"/>
    </source>
</evidence>
<organism evidence="1 2">
    <name type="scientific">Paenibacillus harenae</name>
    <dbReference type="NCBI Taxonomy" id="306543"/>
    <lineage>
        <taxon>Bacteria</taxon>
        <taxon>Bacillati</taxon>
        <taxon>Bacillota</taxon>
        <taxon>Bacilli</taxon>
        <taxon>Bacillales</taxon>
        <taxon>Paenibacillaceae</taxon>
        <taxon>Paenibacillus</taxon>
    </lineage>
</organism>
<keyword evidence="2" id="KW-1185">Reference proteome</keyword>
<accession>A0ABT9U2B5</accession>
<dbReference type="Proteomes" id="UP001229346">
    <property type="component" value="Unassembled WGS sequence"/>
</dbReference>
<protein>
    <recommendedName>
        <fullName evidence="3">DinB family protein</fullName>
    </recommendedName>
</protein>
<dbReference type="Pfam" id="PF19371">
    <property type="entry name" value="DUF5946"/>
    <property type="match status" value="1"/>
</dbReference>
<proteinExistence type="predicted"/>
<evidence type="ECO:0000313" key="1">
    <source>
        <dbReference type="EMBL" id="MDQ0113767.1"/>
    </source>
</evidence>